<protein>
    <recommendedName>
        <fullName evidence="7">AAA+ ATPase domain-containing protein</fullName>
    </recommendedName>
</protein>
<dbReference type="Gene3D" id="3.40.50.300">
    <property type="entry name" value="P-loop containing nucleotide triphosphate hydrolases"/>
    <property type="match status" value="1"/>
</dbReference>
<dbReference type="Gene3D" id="3.90.220.20">
    <property type="entry name" value="DNA methylase specificity domains"/>
    <property type="match status" value="2"/>
</dbReference>
<evidence type="ECO:0000256" key="2">
    <source>
        <dbReference type="ARBA" id="ARBA00022741"/>
    </source>
</evidence>
<dbReference type="PROSITE" id="PS00211">
    <property type="entry name" value="ABC_TRANSPORTER_1"/>
    <property type="match status" value="1"/>
</dbReference>
<dbReference type="PANTHER" id="PTHR30408">
    <property type="entry name" value="TYPE-1 RESTRICTION ENZYME ECOKI SPECIFICITY PROTEIN"/>
    <property type="match status" value="1"/>
</dbReference>
<dbReference type="PANTHER" id="PTHR30408:SF12">
    <property type="entry name" value="TYPE I RESTRICTION ENZYME MJAVIII SPECIFICITY SUBUNIT"/>
    <property type="match status" value="1"/>
</dbReference>
<keyword evidence="4" id="KW-0067">ATP-binding</keyword>
<dbReference type="EMBL" id="MCSB01000053">
    <property type="protein sequence ID" value="PME22187.1"/>
    <property type="molecule type" value="Genomic_DNA"/>
</dbReference>
<dbReference type="InterPro" id="IPR003593">
    <property type="entry name" value="AAA+_ATPase"/>
</dbReference>
<gene>
    <name evidence="8" type="ORF">BCV38_15255</name>
</gene>
<proteinExistence type="inferred from homology"/>
<evidence type="ECO:0000259" key="7">
    <source>
        <dbReference type="SMART" id="SM00382"/>
    </source>
</evidence>
<dbReference type="InterPro" id="IPR052021">
    <property type="entry name" value="Type-I_RS_S_subunit"/>
</dbReference>
<dbReference type="GO" id="GO:0009307">
    <property type="term" value="P:DNA restriction-modification system"/>
    <property type="evidence" value="ECO:0007669"/>
    <property type="project" value="UniProtKB-KW"/>
</dbReference>
<evidence type="ECO:0000256" key="5">
    <source>
        <dbReference type="ARBA" id="ARBA00023125"/>
    </source>
</evidence>
<dbReference type="Pfam" id="PF01420">
    <property type="entry name" value="Methylase_S"/>
    <property type="match status" value="1"/>
</dbReference>
<evidence type="ECO:0000256" key="4">
    <source>
        <dbReference type="ARBA" id="ARBA00022840"/>
    </source>
</evidence>
<comment type="caution">
    <text evidence="8">The sequence shown here is derived from an EMBL/GenBank/DDBJ whole genome shotgun (WGS) entry which is preliminary data.</text>
</comment>
<dbReference type="SUPFAM" id="SSF52540">
    <property type="entry name" value="P-loop containing nucleoside triphosphate hydrolases"/>
    <property type="match status" value="1"/>
</dbReference>
<keyword evidence="3" id="KW-0680">Restriction system</keyword>
<sequence length="852" mass="96345">MVPNEWKRVNLDKLLATSVRNGYSPNAVDHETGHVVLGLGALTDRALDLANVKNVEATEQVLKTQLSHGDFLISRSNTPDKVGRSAMFRGELESCSYPDLMMKFRLDESIADPQYIESYLQSTKMRQYFRSCAAGSSNSMVKITKSVVEKAPILIPELAEQRKIVEILSTWDKAISTTEKLIETSKQQKKSLMQQLLTGKKRLVNPETDKAFEGEWKKVELGKLLDYKQPTPYLVKSTEYSNEYLTPVLTAGKTFILGYSNEDFGIFREELPAIIFDDFTTASKFVDFPFKAKSSAMKILIAKDSVSIKYVYEAMQVLNYPVGGHQRHWISIFVNLVIGLPEPEEQQKISSVLTAADKEIEVLQAKLAHFNQEKKALMQQLLTGKVRSQYERDSIDDMKFEPIIKLNKLVVKNYRRLEDLTIRLSDSNINVFIGNNGTGKTSILESIALSLSWLVARIKTSNGNGGVIGQSDITVNKSNATIGLSTEVIFDSSRQNYLWNTSVSRNGFTNKDESEYTQLKYLTEKIRNSITIDETTSIPLVVYYGVDRTNVNVKFSSLKSKYDRFDAFDFPIYKGASINGVFDWFHYRENIQNEKNIGNSGASNLEALLKSQGLSSEKISEALRLIESEDEILKSVKAAVLNFVDGITDIFIEREPEIGLFVKKDNVKVNINQLSQGERVLISLVADIARRLSILNYVDNPCEGKGIVLIDELELHLHPKWQQNIVENLRNTFPNIQFIITTHSPQILSTVRKDEISIINFTDDKCRIEHPLGETYGIASNDALVELMMVDPRPPLTWVNNLKEYLNLIDLGKHCSSEGKKLRDSLECELGEGHHELQKADRKIRRKGLFSS</sequence>
<evidence type="ECO:0000256" key="6">
    <source>
        <dbReference type="SAM" id="Coils"/>
    </source>
</evidence>
<organism evidence="8 9">
    <name type="scientific">Vibrio lentus</name>
    <dbReference type="NCBI Taxonomy" id="136468"/>
    <lineage>
        <taxon>Bacteria</taxon>
        <taxon>Pseudomonadati</taxon>
        <taxon>Pseudomonadota</taxon>
        <taxon>Gammaproteobacteria</taxon>
        <taxon>Vibrionales</taxon>
        <taxon>Vibrionaceae</taxon>
        <taxon>Vibrio</taxon>
    </lineage>
</organism>
<keyword evidence="6" id="KW-0175">Coiled coil</keyword>
<dbReference type="SUPFAM" id="SSF116734">
    <property type="entry name" value="DNA methylase specificity domain"/>
    <property type="match status" value="2"/>
</dbReference>
<dbReference type="InterPro" id="IPR044946">
    <property type="entry name" value="Restrct_endonuc_typeI_TRD_sf"/>
</dbReference>
<comment type="similarity">
    <text evidence="1">Belongs to the type-I restriction system S methylase family.</text>
</comment>
<dbReference type="SMART" id="SM00382">
    <property type="entry name" value="AAA"/>
    <property type="match status" value="1"/>
</dbReference>
<dbReference type="AlphaFoldDB" id="A0AA45A6J7"/>
<dbReference type="Proteomes" id="UP000239763">
    <property type="component" value="Unassembled WGS sequence"/>
</dbReference>
<evidence type="ECO:0000313" key="9">
    <source>
        <dbReference type="Proteomes" id="UP000239763"/>
    </source>
</evidence>
<dbReference type="InterPro" id="IPR003959">
    <property type="entry name" value="ATPase_AAA_core"/>
</dbReference>
<evidence type="ECO:0000256" key="3">
    <source>
        <dbReference type="ARBA" id="ARBA00022747"/>
    </source>
</evidence>
<dbReference type="InterPro" id="IPR000055">
    <property type="entry name" value="Restrct_endonuc_typeI_TRD"/>
</dbReference>
<dbReference type="GO" id="GO:0005524">
    <property type="term" value="F:ATP binding"/>
    <property type="evidence" value="ECO:0007669"/>
    <property type="project" value="UniProtKB-KW"/>
</dbReference>
<name>A0AA45A6J7_9VIBR</name>
<dbReference type="InterPro" id="IPR017871">
    <property type="entry name" value="ABC_transporter-like_CS"/>
</dbReference>
<dbReference type="Gene3D" id="1.10.287.1120">
    <property type="entry name" value="Bipartite methylase S protein"/>
    <property type="match status" value="1"/>
</dbReference>
<evidence type="ECO:0000313" key="8">
    <source>
        <dbReference type="EMBL" id="PME22187.1"/>
    </source>
</evidence>
<dbReference type="GO" id="GO:0016887">
    <property type="term" value="F:ATP hydrolysis activity"/>
    <property type="evidence" value="ECO:0007669"/>
    <property type="project" value="InterPro"/>
</dbReference>
<reference evidence="8 9" key="1">
    <citation type="journal article" date="2018" name="Nature">
        <title>A major lineage of non-tailed dsDNA viruses as unrecognized killers of marine bacteria.</title>
        <authorList>
            <person name="Kauffman K.M."/>
            <person name="Hussain F.A."/>
            <person name="Yang J."/>
            <person name="Arevalo P."/>
            <person name="Brown J.M."/>
            <person name="Chang W.K."/>
            <person name="VanInsberghe D."/>
            <person name="Elsherbini J."/>
            <person name="Sharma R.S."/>
            <person name="Cutler M.B."/>
            <person name="Kelly L."/>
            <person name="Polz M.F."/>
        </authorList>
    </citation>
    <scope>NUCLEOTIDE SEQUENCE [LARGE SCALE GENOMIC DNA]</scope>
    <source>
        <strain evidence="8 9">10N.286.55.E1</strain>
    </source>
</reference>
<keyword evidence="5" id="KW-0238">DNA-binding</keyword>
<feature type="coiled-coil region" evidence="6">
    <location>
        <begin position="353"/>
        <end position="380"/>
    </location>
</feature>
<dbReference type="CDD" id="cd17261">
    <property type="entry name" value="RMtype1_S_EcoKI-TRD2-CR2_like"/>
    <property type="match status" value="1"/>
</dbReference>
<dbReference type="Pfam" id="PF13304">
    <property type="entry name" value="AAA_21"/>
    <property type="match status" value="1"/>
</dbReference>
<feature type="domain" description="AAA+ ATPase" evidence="7">
    <location>
        <begin position="426"/>
        <end position="772"/>
    </location>
</feature>
<dbReference type="InterPro" id="IPR027417">
    <property type="entry name" value="P-loop_NTPase"/>
</dbReference>
<dbReference type="CDD" id="cd17274">
    <property type="entry name" value="RMtype1_S_Eco540ANI-TRD1-CR1_like"/>
    <property type="match status" value="1"/>
</dbReference>
<evidence type="ECO:0000256" key="1">
    <source>
        <dbReference type="ARBA" id="ARBA00010923"/>
    </source>
</evidence>
<keyword evidence="2" id="KW-0547">Nucleotide-binding</keyword>
<keyword evidence="9" id="KW-1185">Reference proteome</keyword>
<dbReference type="GO" id="GO:0003677">
    <property type="term" value="F:DNA binding"/>
    <property type="evidence" value="ECO:0007669"/>
    <property type="project" value="UniProtKB-KW"/>
</dbReference>
<accession>A0AA45A6J7</accession>